<evidence type="ECO:0000256" key="3">
    <source>
        <dbReference type="ARBA" id="ARBA00023237"/>
    </source>
</evidence>
<dbReference type="PRINTS" id="PR01023">
    <property type="entry name" value="NAFLGMOTY"/>
</dbReference>
<evidence type="ECO:0000256" key="4">
    <source>
        <dbReference type="PROSITE-ProRule" id="PRU00473"/>
    </source>
</evidence>
<dbReference type="PROSITE" id="PS51123">
    <property type="entry name" value="OMPA_2"/>
    <property type="match status" value="1"/>
</dbReference>
<dbReference type="InterPro" id="IPR006664">
    <property type="entry name" value="OMP_bac"/>
</dbReference>
<dbReference type="PANTHER" id="PTHR30329">
    <property type="entry name" value="STATOR ELEMENT OF FLAGELLAR MOTOR COMPLEX"/>
    <property type="match status" value="1"/>
</dbReference>
<protein>
    <submittedName>
        <fullName evidence="7">OmpA family protein</fullName>
    </submittedName>
</protein>
<evidence type="ECO:0000259" key="6">
    <source>
        <dbReference type="PROSITE" id="PS51123"/>
    </source>
</evidence>
<comment type="caution">
    <text evidence="7">The sequence shown here is derived from an EMBL/GenBank/DDBJ whole genome shotgun (WGS) entry which is preliminary data.</text>
</comment>
<dbReference type="EMBL" id="JAJTWT010000007">
    <property type="protein sequence ID" value="MCE4538994.1"/>
    <property type="molecule type" value="Genomic_DNA"/>
</dbReference>
<dbReference type="Proteomes" id="UP001201463">
    <property type="component" value="Unassembled WGS sequence"/>
</dbReference>
<reference evidence="7 8" key="1">
    <citation type="submission" date="2021-12" db="EMBL/GenBank/DDBJ databases">
        <title>Genome seq of p7.</title>
        <authorList>
            <person name="Seo T."/>
        </authorList>
    </citation>
    <scope>NUCLEOTIDE SEQUENCE [LARGE SCALE GENOMIC DNA]</scope>
    <source>
        <strain evidence="7 8">P7</strain>
    </source>
</reference>
<gene>
    <name evidence="7" type="ORF">LXT12_17220</name>
</gene>
<dbReference type="PRINTS" id="PR01021">
    <property type="entry name" value="OMPADOMAIN"/>
</dbReference>
<evidence type="ECO:0000256" key="5">
    <source>
        <dbReference type="SAM" id="SignalP"/>
    </source>
</evidence>
<feature type="chain" id="PRO_5045365647" evidence="5">
    <location>
        <begin position="21"/>
        <end position="203"/>
    </location>
</feature>
<dbReference type="Gene3D" id="1.20.5.340">
    <property type="match status" value="1"/>
</dbReference>
<organism evidence="7 8">
    <name type="scientific">Pelomonas caseinilytica</name>
    <dbReference type="NCBI Taxonomy" id="2906763"/>
    <lineage>
        <taxon>Bacteria</taxon>
        <taxon>Pseudomonadati</taxon>
        <taxon>Pseudomonadota</taxon>
        <taxon>Betaproteobacteria</taxon>
        <taxon>Burkholderiales</taxon>
        <taxon>Sphaerotilaceae</taxon>
        <taxon>Roseateles</taxon>
    </lineage>
</organism>
<keyword evidence="2 4" id="KW-0472">Membrane</keyword>
<proteinExistence type="predicted"/>
<dbReference type="InterPro" id="IPR006665">
    <property type="entry name" value="OmpA-like"/>
</dbReference>
<evidence type="ECO:0000313" key="7">
    <source>
        <dbReference type="EMBL" id="MCE4538994.1"/>
    </source>
</evidence>
<keyword evidence="5" id="KW-0732">Signal</keyword>
<evidence type="ECO:0000256" key="2">
    <source>
        <dbReference type="ARBA" id="ARBA00023136"/>
    </source>
</evidence>
<dbReference type="CDD" id="cd07185">
    <property type="entry name" value="OmpA_C-like"/>
    <property type="match status" value="1"/>
</dbReference>
<keyword evidence="8" id="KW-1185">Reference proteome</keyword>
<feature type="signal peptide" evidence="5">
    <location>
        <begin position="1"/>
        <end position="20"/>
    </location>
</feature>
<dbReference type="Pfam" id="PF00691">
    <property type="entry name" value="OmpA"/>
    <property type="match status" value="1"/>
</dbReference>
<accession>A0ABS8XK96</accession>
<comment type="subcellular location">
    <subcellularLocation>
        <location evidence="1">Cell outer membrane</location>
    </subcellularLocation>
</comment>
<dbReference type="SUPFAM" id="SSF103088">
    <property type="entry name" value="OmpA-like"/>
    <property type="match status" value="1"/>
</dbReference>
<dbReference type="PANTHER" id="PTHR30329:SF21">
    <property type="entry name" value="LIPOPROTEIN YIAD-RELATED"/>
    <property type="match status" value="1"/>
</dbReference>
<dbReference type="InterPro" id="IPR050330">
    <property type="entry name" value="Bact_OuterMem_StrucFunc"/>
</dbReference>
<dbReference type="PROSITE" id="PS51257">
    <property type="entry name" value="PROKAR_LIPOPROTEIN"/>
    <property type="match status" value="1"/>
</dbReference>
<dbReference type="Gene3D" id="3.30.1330.60">
    <property type="entry name" value="OmpA-like domain"/>
    <property type="match status" value="1"/>
</dbReference>
<sequence>MSRIAPLFVASSVLLLSACATQDFVKETVAPVQTSVDSLGTRVQAHDDSLKALDGRLQGSEARIAALQQEAAERAQAAKNLPAPPGLLMSTLLTDDKIKFSSGHAELTEQGGRELDQLVAKLKADNQPVFIEIQGHTDATGSDAVNQQLGLKRAEAVRMYLARAGLPLARMSTISYGESAPLADNKTREGRSMNRRVQLVVMR</sequence>
<evidence type="ECO:0000313" key="8">
    <source>
        <dbReference type="Proteomes" id="UP001201463"/>
    </source>
</evidence>
<dbReference type="RefSeq" id="WP_233393517.1">
    <property type="nucleotide sequence ID" value="NZ_JAJTWT010000007.1"/>
</dbReference>
<evidence type="ECO:0000256" key="1">
    <source>
        <dbReference type="ARBA" id="ARBA00004442"/>
    </source>
</evidence>
<keyword evidence="3" id="KW-0998">Cell outer membrane</keyword>
<name>A0ABS8XK96_9BURK</name>
<feature type="domain" description="OmpA-like" evidence="6">
    <location>
        <begin position="87"/>
        <end position="203"/>
    </location>
</feature>
<dbReference type="InterPro" id="IPR036737">
    <property type="entry name" value="OmpA-like_sf"/>
</dbReference>